<dbReference type="PANTHER" id="PTHR37326:SF1">
    <property type="entry name" value="BLL3975 PROTEIN"/>
    <property type="match status" value="1"/>
</dbReference>
<keyword evidence="2" id="KW-0479">Metal-binding</keyword>
<dbReference type="RefSeq" id="WP_213529725.1">
    <property type="nucleotide sequence ID" value="NZ_BOVJ01000125.1"/>
</dbReference>
<evidence type="ECO:0000256" key="1">
    <source>
        <dbReference type="ARBA" id="ARBA00001947"/>
    </source>
</evidence>
<dbReference type="PIRSF" id="PIRSF039012">
    <property type="entry name" value="ASP"/>
    <property type="match status" value="1"/>
</dbReference>
<dbReference type="InterPro" id="IPR043795">
    <property type="entry name" value="N-alpha-Ac-DABA-like"/>
</dbReference>
<comment type="cofactor">
    <cofactor evidence="1">
        <name>Zn(2+)</name>
        <dbReference type="ChEBI" id="CHEBI:29105"/>
    </cofactor>
</comment>
<dbReference type="SUPFAM" id="SSF53187">
    <property type="entry name" value="Zn-dependent exopeptidases"/>
    <property type="match status" value="1"/>
</dbReference>
<keyword evidence="7" id="KW-1185">Reference proteome</keyword>
<comment type="caution">
    <text evidence="6">The sequence shown here is derived from an EMBL/GenBank/DDBJ whole genome shotgun (WGS) entry which is preliminary data.</text>
</comment>
<dbReference type="InterPro" id="IPR053138">
    <property type="entry name" value="N-alpha-Ac-DABA_deacetylase"/>
</dbReference>
<dbReference type="Gene3D" id="3.40.630.10">
    <property type="entry name" value="Zn peptidases"/>
    <property type="match status" value="1"/>
</dbReference>
<gene>
    <name evidence="6" type="ORF">PACILC2_38060</name>
</gene>
<evidence type="ECO:0000256" key="2">
    <source>
        <dbReference type="ARBA" id="ARBA00022723"/>
    </source>
</evidence>
<keyword evidence="4" id="KW-0862">Zinc</keyword>
<evidence type="ECO:0000256" key="4">
    <source>
        <dbReference type="ARBA" id="ARBA00022833"/>
    </source>
</evidence>
<dbReference type="CDD" id="cd06255">
    <property type="entry name" value="M14_ASTE_ASPA-like"/>
    <property type="match status" value="1"/>
</dbReference>
<dbReference type="PANTHER" id="PTHR37326">
    <property type="entry name" value="BLL3975 PROTEIN"/>
    <property type="match status" value="1"/>
</dbReference>
<keyword evidence="3" id="KW-0378">Hydrolase</keyword>
<dbReference type="Proteomes" id="UP000680304">
    <property type="component" value="Unassembled WGS sequence"/>
</dbReference>
<protein>
    <recommendedName>
        <fullName evidence="5">Succinylglutamate desuccinylase/Aspartoacylase catalytic domain-containing protein</fullName>
    </recommendedName>
</protein>
<feature type="domain" description="Succinylglutamate desuccinylase/Aspartoacylase catalytic" evidence="5">
    <location>
        <begin position="47"/>
        <end position="244"/>
    </location>
</feature>
<evidence type="ECO:0000313" key="7">
    <source>
        <dbReference type="Proteomes" id="UP000680304"/>
    </source>
</evidence>
<sequence length="344" mass="37242">MSADRTIAWGEVEAAPGEFAAGMVKVAELSHRGPILMPVMIVNGARPGPCLWLNGAVHGDELNGPMAIRNLLPKLDPQKMAGAVIATPISNPLAFQARQKNTPQDGLDMDMQFPGDPNGTLSQRLAHHLFEQIRRLATHLVDFHTLGTHYDALPYTVFKRLPSASAEVCDQAERLARVFGGTAHCRVDLGGSLNELPGNVAGFLDVQCLKHGIPAFMTELGSGGHIQPDMVSFGERGIASILHELGIWPEAPAAAPQARSITITRRRFLYADHGGLVVDSAPSGSVVKRGELVCRIVDMFGTVQEIRAEQDMYIIASRKNPPVDTGDRVAFVGLEWQEDEEQHG</sequence>
<name>A0ABQ4NBA6_9BACL</name>
<organism evidence="6 7">
    <name type="scientific">Paenibacillus cisolokensis</name>
    <dbReference type="NCBI Taxonomy" id="1658519"/>
    <lineage>
        <taxon>Bacteria</taxon>
        <taxon>Bacillati</taxon>
        <taxon>Bacillota</taxon>
        <taxon>Bacilli</taxon>
        <taxon>Bacillales</taxon>
        <taxon>Paenibacillaceae</taxon>
        <taxon>Paenibacillus</taxon>
    </lineage>
</organism>
<dbReference type="InterPro" id="IPR055438">
    <property type="entry name" value="AstE_AspA_cat"/>
</dbReference>
<evidence type="ECO:0000256" key="3">
    <source>
        <dbReference type="ARBA" id="ARBA00022801"/>
    </source>
</evidence>
<evidence type="ECO:0000313" key="6">
    <source>
        <dbReference type="EMBL" id="GIQ65238.1"/>
    </source>
</evidence>
<accession>A0ABQ4NBA6</accession>
<reference evidence="6 7" key="1">
    <citation type="submission" date="2021-04" db="EMBL/GenBank/DDBJ databases">
        <title>Draft genome sequence of Paenibacillus cisolokensis, LC2-13A.</title>
        <authorList>
            <person name="Uke A."/>
            <person name="Chhe C."/>
            <person name="Baramee S."/>
            <person name="Kosugi A."/>
        </authorList>
    </citation>
    <scope>NUCLEOTIDE SEQUENCE [LARGE SCALE GENOMIC DNA]</scope>
    <source>
        <strain evidence="6 7">LC2-13A</strain>
    </source>
</reference>
<evidence type="ECO:0000259" key="5">
    <source>
        <dbReference type="Pfam" id="PF24827"/>
    </source>
</evidence>
<proteinExistence type="predicted"/>
<dbReference type="Pfam" id="PF24827">
    <property type="entry name" value="AstE_AspA_cat"/>
    <property type="match status" value="1"/>
</dbReference>
<dbReference type="EMBL" id="BOVJ01000125">
    <property type="protein sequence ID" value="GIQ65238.1"/>
    <property type="molecule type" value="Genomic_DNA"/>
</dbReference>